<keyword evidence="3" id="KW-1185">Reference proteome</keyword>
<dbReference type="InterPro" id="IPR018853">
    <property type="entry name" value="DUF2457"/>
</dbReference>
<feature type="compositionally biased region" description="Polar residues" evidence="1">
    <location>
        <begin position="427"/>
        <end position="436"/>
    </location>
</feature>
<feature type="compositionally biased region" description="Pro residues" evidence="1">
    <location>
        <begin position="591"/>
        <end position="606"/>
    </location>
</feature>
<dbReference type="EMBL" id="MU404350">
    <property type="protein sequence ID" value="KAI1618547.1"/>
    <property type="molecule type" value="Genomic_DNA"/>
</dbReference>
<reference evidence="2" key="1">
    <citation type="journal article" date="2022" name="bioRxiv">
        <title>Deciphering the potential niche of two novel black yeast fungi from a biological soil crust based on their genomes, phenotypes, and melanin regulation.</title>
        <authorList>
            <consortium name="DOE Joint Genome Institute"/>
            <person name="Carr E.C."/>
            <person name="Barton Q."/>
            <person name="Grambo S."/>
            <person name="Sullivan M."/>
            <person name="Renfro C.M."/>
            <person name="Kuo A."/>
            <person name="Pangilinan J."/>
            <person name="Lipzen A."/>
            <person name="Keymanesh K."/>
            <person name="Savage E."/>
            <person name="Barry K."/>
            <person name="Grigoriev I.V."/>
            <person name="Riekhof W.R."/>
            <person name="Harris S.S."/>
        </authorList>
    </citation>
    <scope>NUCLEOTIDE SEQUENCE</scope>
    <source>
        <strain evidence="2">JF 03-4F</strain>
    </source>
</reference>
<feature type="compositionally biased region" description="Basic and acidic residues" evidence="1">
    <location>
        <begin position="89"/>
        <end position="100"/>
    </location>
</feature>
<feature type="compositionally biased region" description="Acidic residues" evidence="1">
    <location>
        <begin position="519"/>
        <end position="533"/>
    </location>
</feature>
<evidence type="ECO:0000313" key="3">
    <source>
        <dbReference type="Proteomes" id="UP001203852"/>
    </source>
</evidence>
<proteinExistence type="predicted"/>
<protein>
    <submittedName>
        <fullName evidence="2">Uncharacterized protein</fullName>
    </submittedName>
</protein>
<name>A0AAN6IHR8_9EURO</name>
<feature type="compositionally biased region" description="Basic and acidic residues" evidence="1">
    <location>
        <begin position="298"/>
        <end position="329"/>
    </location>
</feature>
<dbReference type="Pfam" id="PF10446">
    <property type="entry name" value="DUF2457"/>
    <property type="match status" value="1"/>
</dbReference>
<feature type="compositionally biased region" description="Low complexity" evidence="1">
    <location>
        <begin position="102"/>
        <end position="116"/>
    </location>
</feature>
<evidence type="ECO:0000256" key="1">
    <source>
        <dbReference type="SAM" id="MobiDB-lite"/>
    </source>
</evidence>
<feature type="compositionally biased region" description="Basic and acidic residues" evidence="1">
    <location>
        <begin position="235"/>
        <end position="248"/>
    </location>
</feature>
<dbReference type="Proteomes" id="UP001203852">
    <property type="component" value="Unassembled WGS sequence"/>
</dbReference>
<feature type="region of interest" description="Disordered" evidence="1">
    <location>
        <begin position="89"/>
        <end position="145"/>
    </location>
</feature>
<organism evidence="2 3">
    <name type="scientific">Exophiala viscosa</name>
    <dbReference type="NCBI Taxonomy" id="2486360"/>
    <lineage>
        <taxon>Eukaryota</taxon>
        <taxon>Fungi</taxon>
        <taxon>Dikarya</taxon>
        <taxon>Ascomycota</taxon>
        <taxon>Pezizomycotina</taxon>
        <taxon>Eurotiomycetes</taxon>
        <taxon>Chaetothyriomycetidae</taxon>
        <taxon>Chaetothyriales</taxon>
        <taxon>Herpotrichiellaceae</taxon>
        <taxon>Exophiala</taxon>
    </lineage>
</organism>
<feature type="region of interest" description="Disordered" evidence="1">
    <location>
        <begin position="496"/>
        <end position="638"/>
    </location>
</feature>
<evidence type="ECO:0000313" key="2">
    <source>
        <dbReference type="EMBL" id="KAI1618547.1"/>
    </source>
</evidence>
<feature type="region of interest" description="Disordered" evidence="1">
    <location>
        <begin position="228"/>
        <end position="480"/>
    </location>
</feature>
<accession>A0AAN6IHR8</accession>
<dbReference type="AlphaFoldDB" id="A0AAN6IHR8"/>
<sequence>MAHHQKHQTDPRRGSAMQSLLKMLNLSTAPTVAVAEDEVSAEADEPPDDRVTPLITELRDKAYSRAIAPAYPRRESLLTRAIVDMKHDEFSPTSTTDHRGLSTTSSRSTASMASTAELTSDGDLTSHSRSTTPSPPPPPGRFTHLLNLKKPSPPPKVLIAPVTKDDKPSVAVIGEAAVEKSLGRKRCIMFACGGTDTEKSKDDISSKEPVVQAEVPKRKCMLTFACPSRAPSTETKTDSAKLHVEQKPAARRASPAPSSRRKPSVDLSGRSAETAKPAPSDRTRPGLLSPKPTFHEFGSSHDETDAWIDKPSEHQKKLTLDDCMKKENQIRQIGEEAEEEAEEEEREQEEFEEELDDNDNNVDDFAPSDEGSDAGNESDDEGGFADSDDESDAGSDYQFWAPSRTTTRATSVEHVSISHFSSRRQSDASSVESRSGSPPIHPMHPMRRQFGKGRDSASKVPRVMRPGTPELPDSTDFVCGTLDEDRPLEAAYISCREQRKREKHVPIPQDIDPSFPTTDPDEEEDEDEDEIVDESQHSSDGPRWMKHQFGFEDDDRGRRKSPPVSPLGRSPAPIVRPAFPARGDHRRAPLRSPPPKHMAARSPPPRKLFGHSPTRMRSPPPPARLRSPRGSPTGARTPIQKVNMRGLAQRPTMERTASLPDTPNPFFKNFNVGSPSISNIASGAVTPAVEEPPRADYHVRGPVDIVIGLEKKRQKRKEKYWRQHCRKVAKEQAERKVARGRGAERMKELGLECAERLRGYGVGQQTQLVISL</sequence>
<gene>
    <name evidence="2" type="ORF">EDD36DRAFT_414215</name>
</gene>
<comment type="caution">
    <text evidence="2">The sequence shown here is derived from an EMBL/GenBank/DDBJ whole genome shotgun (WGS) entry which is preliminary data.</text>
</comment>
<feature type="compositionally biased region" description="Acidic residues" evidence="1">
    <location>
        <begin position="335"/>
        <end position="393"/>
    </location>
</feature>